<protein>
    <submittedName>
        <fullName evidence="1">Uncharacterized protein</fullName>
    </submittedName>
</protein>
<organism evidence="1 2">
    <name type="scientific">Solanum bulbocastanum</name>
    <name type="common">Wild potato</name>
    <dbReference type="NCBI Taxonomy" id="147425"/>
    <lineage>
        <taxon>Eukaryota</taxon>
        <taxon>Viridiplantae</taxon>
        <taxon>Streptophyta</taxon>
        <taxon>Embryophyta</taxon>
        <taxon>Tracheophyta</taxon>
        <taxon>Spermatophyta</taxon>
        <taxon>Magnoliopsida</taxon>
        <taxon>eudicotyledons</taxon>
        <taxon>Gunneridae</taxon>
        <taxon>Pentapetalae</taxon>
        <taxon>asterids</taxon>
        <taxon>lamiids</taxon>
        <taxon>Solanales</taxon>
        <taxon>Solanaceae</taxon>
        <taxon>Solanoideae</taxon>
        <taxon>Solaneae</taxon>
        <taxon>Solanum</taxon>
    </lineage>
</organism>
<name>A0AAN8Y1G2_SOLBU</name>
<dbReference type="Proteomes" id="UP001371456">
    <property type="component" value="Unassembled WGS sequence"/>
</dbReference>
<evidence type="ECO:0000313" key="2">
    <source>
        <dbReference type="Proteomes" id="UP001371456"/>
    </source>
</evidence>
<evidence type="ECO:0000313" key="1">
    <source>
        <dbReference type="EMBL" id="KAK6775779.1"/>
    </source>
</evidence>
<dbReference type="AlphaFoldDB" id="A0AAN8Y1G2"/>
<accession>A0AAN8Y1G2</accession>
<reference evidence="1 2" key="1">
    <citation type="submission" date="2024-02" db="EMBL/GenBank/DDBJ databases">
        <title>de novo genome assembly of Solanum bulbocastanum strain 11H21.</title>
        <authorList>
            <person name="Hosaka A.J."/>
        </authorList>
    </citation>
    <scope>NUCLEOTIDE SEQUENCE [LARGE SCALE GENOMIC DNA]</scope>
    <source>
        <tissue evidence="1">Young leaves</tissue>
    </source>
</reference>
<dbReference type="EMBL" id="JBANQN010000011">
    <property type="protein sequence ID" value="KAK6775779.1"/>
    <property type="molecule type" value="Genomic_DNA"/>
</dbReference>
<keyword evidence="2" id="KW-1185">Reference proteome</keyword>
<gene>
    <name evidence="1" type="ORF">RDI58_026780</name>
</gene>
<comment type="caution">
    <text evidence="1">The sequence shown here is derived from an EMBL/GenBank/DDBJ whole genome shotgun (WGS) entry which is preliminary data.</text>
</comment>
<proteinExistence type="predicted"/>
<sequence>MSAAMYTSLALPCEGKNINTNGGDKLFKQWSLVQQIDSLMIHDQYQFKSHQDVNINT</sequence>